<dbReference type="Proteomes" id="UP000178735">
    <property type="component" value="Unassembled WGS sequence"/>
</dbReference>
<dbReference type="PANTHER" id="PTHR43156:SF2">
    <property type="entry name" value="STAGE II SPORULATION PROTEIN E"/>
    <property type="match status" value="1"/>
</dbReference>
<dbReference type="InterPro" id="IPR029016">
    <property type="entry name" value="GAF-like_dom_sf"/>
</dbReference>
<dbReference type="Pfam" id="PF01590">
    <property type="entry name" value="GAF"/>
    <property type="match status" value="2"/>
</dbReference>
<protein>
    <recommendedName>
        <fullName evidence="4">Response regulatory domain-containing protein</fullName>
    </recommendedName>
</protein>
<evidence type="ECO:0000256" key="2">
    <source>
        <dbReference type="PROSITE-ProRule" id="PRU00169"/>
    </source>
</evidence>
<dbReference type="SUPFAM" id="SSF81606">
    <property type="entry name" value="PP2C-like"/>
    <property type="match status" value="1"/>
</dbReference>
<dbReference type="InterPro" id="IPR001932">
    <property type="entry name" value="PPM-type_phosphatase-like_dom"/>
</dbReference>
<dbReference type="Gene3D" id="3.60.40.10">
    <property type="entry name" value="PPM-type phosphatase domain"/>
    <property type="match status" value="1"/>
</dbReference>
<feature type="domain" description="Response regulatory" evidence="4">
    <location>
        <begin position="6"/>
        <end position="127"/>
    </location>
</feature>
<dbReference type="STRING" id="1817813.A2008_07475"/>
<accession>A0A1F7WK21</accession>
<dbReference type="PROSITE" id="PS50110">
    <property type="entry name" value="RESPONSE_REGULATORY"/>
    <property type="match status" value="1"/>
</dbReference>
<keyword evidence="1" id="KW-0378">Hydrolase</keyword>
<reference evidence="5 6" key="1">
    <citation type="journal article" date="2016" name="Nat. Commun.">
        <title>Thousands of microbial genomes shed light on interconnected biogeochemical processes in an aquifer system.</title>
        <authorList>
            <person name="Anantharaman K."/>
            <person name="Brown C.T."/>
            <person name="Hug L.A."/>
            <person name="Sharon I."/>
            <person name="Castelle C.J."/>
            <person name="Probst A.J."/>
            <person name="Thomas B.C."/>
            <person name="Singh A."/>
            <person name="Wilkins M.J."/>
            <person name="Karaoz U."/>
            <person name="Brodie E.L."/>
            <person name="Williams K.H."/>
            <person name="Hubbard S.S."/>
            <person name="Banfield J.F."/>
        </authorList>
    </citation>
    <scope>NUCLEOTIDE SEQUENCE [LARGE SCALE GENOMIC DNA]</scope>
</reference>
<dbReference type="GO" id="GO:0016791">
    <property type="term" value="F:phosphatase activity"/>
    <property type="evidence" value="ECO:0007669"/>
    <property type="project" value="TreeGrafter"/>
</dbReference>
<keyword evidence="3" id="KW-0175">Coiled coil</keyword>
<keyword evidence="2" id="KW-0597">Phosphoprotein</keyword>
<gene>
    <name evidence="5" type="ORF">A2008_07475</name>
</gene>
<dbReference type="GO" id="GO:0000160">
    <property type="term" value="P:phosphorelay signal transduction system"/>
    <property type="evidence" value="ECO:0007669"/>
    <property type="project" value="InterPro"/>
</dbReference>
<name>A0A1F7WK21_9BACT</name>
<dbReference type="InterPro" id="IPR052016">
    <property type="entry name" value="Bact_Sigma-Reg"/>
</dbReference>
<evidence type="ECO:0000313" key="6">
    <source>
        <dbReference type="Proteomes" id="UP000178735"/>
    </source>
</evidence>
<comment type="caution">
    <text evidence="5">The sequence shown here is derived from an EMBL/GenBank/DDBJ whole genome shotgun (WGS) entry which is preliminary data.</text>
</comment>
<evidence type="ECO:0000259" key="4">
    <source>
        <dbReference type="PROSITE" id="PS50110"/>
    </source>
</evidence>
<dbReference type="PANTHER" id="PTHR43156">
    <property type="entry name" value="STAGE II SPORULATION PROTEIN E-RELATED"/>
    <property type="match status" value="1"/>
</dbReference>
<dbReference type="Pfam" id="PF07228">
    <property type="entry name" value="SpoIIE"/>
    <property type="match status" value="1"/>
</dbReference>
<dbReference type="EMBL" id="MGFH01000197">
    <property type="protein sequence ID" value="OGM02897.1"/>
    <property type="molecule type" value="Genomic_DNA"/>
</dbReference>
<evidence type="ECO:0000256" key="1">
    <source>
        <dbReference type="ARBA" id="ARBA00022801"/>
    </source>
</evidence>
<evidence type="ECO:0000256" key="3">
    <source>
        <dbReference type="SAM" id="Coils"/>
    </source>
</evidence>
<organism evidence="5 6">
    <name type="scientific">Candidatus Wallbacteria bacterium GWC2_49_35</name>
    <dbReference type="NCBI Taxonomy" id="1817813"/>
    <lineage>
        <taxon>Bacteria</taxon>
        <taxon>Candidatus Walliibacteriota</taxon>
    </lineage>
</organism>
<dbReference type="SMART" id="SM00065">
    <property type="entry name" value="GAF"/>
    <property type="match status" value="2"/>
</dbReference>
<evidence type="ECO:0000313" key="5">
    <source>
        <dbReference type="EMBL" id="OGM02897.1"/>
    </source>
</evidence>
<dbReference type="SUPFAM" id="SSF55781">
    <property type="entry name" value="GAF domain-like"/>
    <property type="match status" value="2"/>
</dbReference>
<proteinExistence type="predicted"/>
<dbReference type="InterPro" id="IPR001789">
    <property type="entry name" value="Sig_transdc_resp-reg_receiver"/>
</dbReference>
<dbReference type="InterPro" id="IPR036457">
    <property type="entry name" value="PPM-type-like_dom_sf"/>
</dbReference>
<feature type="modified residue" description="4-aspartylphosphate" evidence="2">
    <location>
        <position position="60"/>
    </location>
</feature>
<dbReference type="InterPro" id="IPR003018">
    <property type="entry name" value="GAF"/>
</dbReference>
<sequence>MIHVLKIVVLSQNNEFSRNIMKILSDSSEFMPVPFLTADFFANIDRYSAVVSDSDIVILDLENIYDDFDSAISLKILTSLNSDLIIITAASVTNRQAAINSLGHGAFHYFLLPVNEHEVAAVLEKCNQFIERFLDSYVIENSSQILEKKLDSISHLFNLRKLADSRFVLEKFFYMVVDSIISVIKCDKCSILFLDEKNGDILVQNNKNRRIYNRGHVTLNVIEAKAPQIIENIEIDNRFRSIKKKMKYKTNSFLNVPVIIAGKLTAIVNVTDKSDKTDFTVEDLEKIRGICLHIQNFIAENKQDFDFFLSNDRADMVKTINSEKNKLKKTLADLDRELAAIKSELEARKTELGTLYSMGKILKTTFSISDLLKMIIEVIERTMECKRASVLWIDNSRGDILVKGRIGKSGREVEDLLVKKRGFVTNYILKEGRPLLYPSPDFDSDLPLYKNEFTLQKNRGYKTESFIAVPINVKNEVVAIINITDKLSGSAFDHDDMKKLEFIAGQLSMTIENFKLSENLLEKERISKELEIAHRIQSRLLPKSAVEIPGLEIAVMNFSALEMGGDYYDFAKVSDRYYGICVGDVAGKGIPASLQMMILRTLFRHLSTEKIYPADVVNEINKNVIKDLESDSFITFLYCVYDAEERKMIFSNAGNCYPAHYSKADDTIEPVEAPGLLLGVSADADYNAVSFKLNSGDVIALYTDGIFDVVNHKKEIWGETNFLRALKQGTHLNSAEDIIEHIMREITNFKGAEKQFDDMTLIVIKVL</sequence>
<dbReference type="SMART" id="SM00331">
    <property type="entry name" value="PP2C_SIG"/>
    <property type="match status" value="1"/>
</dbReference>
<dbReference type="AlphaFoldDB" id="A0A1F7WK21"/>
<feature type="coiled-coil region" evidence="3">
    <location>
        <begin position="317"/>
        <end position="351"/>
    </location>
</feature>
<dbReference type="Gene3D" id="3.30.450.40">
    <property type="match status" value="2"/>
</dbReference>